<keyword evidence="3" id="KW-1185">Reference proteome</keyword>
<reference evidence="3" key="1">
    <citation type="journal article" date="2019" name="Int. J. Syst. Evol. Microbiol.">
        <title>The Global Catalogue of Microorganisms (GCM) 10K type strain sequencing project: providing services to taxonomists for standard genome sequencing and annotation.</title>
        <authorList>
            <consortium name="The Broad Institute Genomics Platform"/>
            <consortium name="The Broad Institute Genome Sequencing Center for Infectious Disease"/>
            <person name="Wu L."/>
            <person name="Ma J."/>
        </authorList>
    </citation>
    <scope>NUCLEOTIDE SEQUENCE [LARGE SCALE GENOMIC DNA]</scope>
    <source>
        <strain evidence="3">CCM 7855</strain>
    </source>
</reference>
<proteinExistence type="predicted"/>
<dbReference type="EMBL" id="BMCS01000002">
    <property type="protein sequence ID" value="GGF34839.1"/>
    <property type="molecule type" value="Genomic_DNA"/>
</dbReference>
<sequence>MNAKRPTPIEATNPAAPASATPGPAAHPSRSTSVMVATLGPVVSDRKCRVNITDNLDAWI</sequence>
<dbReference type="Proteomes" id="UP000632454">
    <property type="component" value="Unassembled WGS sequence"/>
</dbReference>
<gene>
    <name evidence="2" type="ORF">GCM10007298_33330</name>
</gene>
<comment type="caution">
    <text evidence="2">The sequence shown here is derived from an EMBL/GenBank/DDBJ whole genome shotgun (WGS) entry which is preliminary data.</text>
</comment>
<organism evidence="2 3">
    <name type="scientific">Williamsia phyllosphaerae</name>
    <dbReference type="NCBI Taxonomy" id="885042"/>
    <lineage>
        <taxon>Bacteria</taxon>
        <taxon>Bacillati</taxon>
        <taxon>Actinomycetota</taxon>
        <taxon>Actinomycetes</taxon>
        <taxon>Mycobacteriales</taxon>
        <taxon>Nocardiaceae</taxon>
        <taxon>Williamsia</taxon>
    </lineage>
</organism>
<feature type="compositionally biased region" description="Low complexity" evidence="1">
    <location>
        <begin position="11"/>
        <end position="29"/>
    </location>
</feature>
<feature type="region of interest" description="Disordered" evidence="1">
    <location>
        <begin position="1"/>
        <end position="31"/>
    </location>
</feature>
<accession>A0ABQ1V1T1</accession>
<protein>
    <submittedName>
        <fullName evidence="2">Uncharacterized protein</fullName>
    </submittedName>
</protein>
<evidence type="ECO:0000313" key="2">
    <source>
        <dbReference type="EMBL" id="GGF34839.1"/>
    </source>
</evidence>
<evidence type="ECO:0000256" key="1">
    <source>
        <dbReference type="SAM" id="MobiDB-lite"/>
    </source>
</evidence>
<name>A0ABQ1V1T1_9NOCA</name>
<evidence type="ECO:0000313" key="3">
    <source>
        <dbReference type="Proteomes" id="UP000632454"/>
    </source>
</evidence>